<name>A0ACC0ZNG6_9ROSI</name>
<organism evidence="1 2">
    <name type="scientific">Pistacia integerrima</name>
    <dbReference type="NCBI Taxonomy" id="434235"/>
    <lineage>
        <taxon>Eukaryota</taxon>
        <taxon>Viridiplantae</taxon>
        <taxon>Streptophyta</taxon>
        <taxon>Embryophyta</taxon>
        <taxon>Tracheophyta</taxon>
        <taxon>Spermatophyta</taxon>
        <taxon>Magnoliopsida</taxon>
        <taxon>eudicotyledons</taxon>
        <taxon>Gunneridae</taxon>
        <taxon>Pentapetalae</taxon>
        <taxon>rosids</taxon>
        <taxon>malvids</taxon>
        <taxon>Sapindales</taxon>
        <taxon>Anacardiaceae</taxon>
        <taxon>Pistacia</taxon>
    </lineage>
</organism>
<dbReference type="EMBL" id="CM047736">
    <property type="protein sequence ID" value="KAJ0054183.1"/>
    <property type="molecule type" value="Genomic_DNA"/>
</dbReference>
<dbReference type="Proteomes" id="UP001163603">
    <property type="component" value="Chromosome 1"/>
</dbReference>
<accession>A0ACC0ZNG6</accession>
<evidence type="ECO:0000313" key="1">
    <source>
        <dbReference type="EMBL" id="KAJ0054183.1"/>
    </source>
</evidence>
<keyword evidence="2" id="KW-1185">Reference proteome</keyword>
<sequence>MIVHFNSPITRLLTFNLITEATCLRYIIHDTNVKWEFLPALLFTCSIWFVA</sequence>
<gene>
    <name evidence="1" type="ORF">Pint_00555</name>
</gene>
<comment type="caution">
    <text evidence="1">The sequence shown here is derived from an EMBL/GenBank/DDBJ whole genome shotgun (WGS) entry which is preliminary data.</text>
</comment>
<proteinExistence type="predicted"/>
<protein>
    <submittedName>
        <fullName evidence="1">Uncharacterized protein</fullName>
    </submittedName>
</protein>
<evidence type="ECO:0000313" key="2">
    <source>
        <dbReference type="Proteomes" id="UP001163603"/>
    </source>
</evidence>
<reference evidence="2" key="1">
    <citation type="journal article" date="2023" name="G3 (Bethesda)">
        <title>Genome assembly and association tests identify interacting loci associated with vigor, precocity, and sex in interspecific pistachio rootstocks.</title>
        <authorList>
            <person name="Palmer W."/>
            <person name="Jacygrad E."/>
            <person name="Sagayaradj S."/>
            <person name="Cavanaugh K."/>
            <person name="Han R."/>
            <person name="Bertier L."/>
            <person name="Beede B."/>
            <person name="Kafkas S."/>
            <person name="Golino D."/>
            <person name="Preece J."/>
            <person name="Michelmore R."/>
        </authorList>
    </citation>
    <scope>NUCLEOTIDE SEQUENCE [LARGE SCALE GENOMIC DNA]</scope>
</reference>